<dbReference type="InterPro" id="IPR051908">
    <property type="entry name" value="Ribosomal_N-acetyltransferase"/>
</dbReference>
<dbReference type="GO" id="GO:0005737">
    <property type="term" value="C:cytoplasm"/>
    <property type="evidence" value="ECO:0007669"/>
    <property type="project" value="TreeGrafter"/>
</dbReference>
<organism evidence="2 3">
    <name type="scientific">Serratia symbiotica</name>
    <dbReference type="NCBI Taxonomy" id="138074"/>
    <lineage>
        <taxon>Bacteria</taxon>
        <taxon>Pseudomonadati</taxon>
        <taxon>Pseudomonadota</taxon>
        <taxon>Gammaproteobacteria</taxon>
        <taxon>Enterobacterales</taxon>
        <taxon>Yersiniaceae</taxon>
        <taxon>Serratia</taxon>
    </lineage>
</organism>
<accession>A0A068Z2I7</accession>
<dbReference type="SUPFAM" id="SSF55729">
    <property type="entry name" value="Acyl-CoA N-acyltransferases (Nat)"/>
    <property type="match status" value="1"/>
</dbReference>
<gene>
    <name evidence="2" type="ORF">SYMBAF_00135</name>
</gene>
<dbReference type="STRING" id="138074.SYMBAF_130020"/>
<dbReference type="InterPro" id="IPR000182">
    <property type="entry name" value="GNAT_dom"/>
</dbReference>
<evidence type="ECO:0000313" key="3">
    <source>
        <dbReference type="Proteomes" id="UP000042738"/>
    </source>
</evidence>
<name>A0A068Z2I7_9GAMM</name>
<proteinExistence type="predicted"/>
<dbReference type="RefSeq" id="WP_040264088.1">
    <property type="nucleotide sequence ID" value="NZ_CP050855.1"/>
</dbReference>
<feature type="domain" description="N-acetyltransferase" evidence="1">
    <location>
        <begin position="49"/>
        <end position="159"/>
    </location>
</feature>
<dbReference type="Proteomes" id="UP000042738">
    <property type="component" value="Chromosome"/>
</dbReference>
<dbReference type="PANTHER" id="PTHR43441:SF3">
    <property type="entry name" value="ACETYLTRANSFERASE"/>
    <property type="match status" value="1"/>
</dbReference>
<evidence type="ECO:0000259" key="1">
    <source>
        <dbReference type="Pfam" id="PF13302"/>
    </source>
</evidence>
<reference evidence="2 3" key="1">
    <citation type="journal article" date="2014" name="Genome Announc.">
        <title>Whole-Genome Sequence of Serratia symbiotica Strain CWBI-2.3T, a Free-Living Symbiont of the Black Bean Aphid Aphis fabae.</title>
        <authorList>
            <person name="Foray V."/>
            <person name="Grigorescu A.S."/>
            <person name="Sabri A."/>
            <person name="Haubruge E."/>
            <person name="Lognay G."/>
            <person name="Francis F."/>
            <person name="Fauconnier M.L."/>
            <person name="Hance T."/>
            <person name="Thonart P."/>
        </authorList>
    </citation>
    <scope>NUCLEOTIDE SEQUENCE [LARGE SCALE GENOMIC DNA]</scope>
    <source>
        <strain evidence="2">CWBI-2.3</strain>
    </source>
</reference>
<protein>
    <submittedName>
        <fullName evidence="2">GNAT family N-acetyltransferase</fullName>
    </submittedName>
</protein>
<dbReference type="GO" id="GO:0008999">
    <property type="term" value="F:protein-N-terminal-alanine acetyltransferase activity"/>
    <property type="evidence" value="ECO:0007669"/>
    <property type="project" value="TreeGrafter"/>
</dbReference>
<dbReference type="InterPro" id="IPR016181">
    <property type="entry name" value="Acyl_CoA_acyltransferase"/>
</dbReference>
<dbReference type="PANTHER" id="PTHR43441">
    <property type="entry name" value="RIBOSOMAL-PROTEIN-SERINE ACETYLTRANSFERASE"/>
    <property type="match status" value="1"/>
</dbReference>
<keyword evidence="2" id="KW-0808">Transferase</keyword>
<dbReference type="GeneID" id="93734937"/>
<dbReference type="AlphaFoldDB" id="A0A068Z2I7"/>
<dbReference type="EMBL" id="CP050855">
    <property type="protein sequence ID" value="QLH61657.1"/>
    <property type="molecule type" value="Genomic_DNA"/>
</dbReference>
<dbReference type="Pfam" id="PF13302">
    <property type="entry name" value="Acetyltransf_3"/>
    <property type="match status" value="1"/>
</dbReference>
<dbReference type="GO" id="GO:1990189">
    <property type="term" value="F:protein N-terminal-serine acetyltransferase activity"/>
    <property type="evidence" value="ECO:0007669"/>
    <property type="project" value="TreeGrafter"/>
</dbReference>
<sequence length="185" mass="21343">MIITDLPEKLIAGQKVKLLAPDVSYCRDVYTLISNFSKVHFEFLLWSNSEHSIETCYKNLEIASTNFRNDKDEYRFLIMDIKSNNLVGCISLFIVNPKIPFYEIGYWASSQLMGKGFVTEACILVRNIACHYLKCQRLEIKMASRNVRSAKVALRTGFQLEASLRKHRLDGFGYIDDTCIYSYPI</sequence>
<evidence type="ECO:0000313" key="2">
    <source>
        <dbReference type="EMBL" id="QLH61657.1"/>
    </source>
</evidence>
<dbReference type="Gene3D" id="3.40.630.30">
    <property type="match status" value="1"/>
</dbReference>